<dbReference type="EMBL" id="QGNW01001172">
    <property type="protein sequence ID" value="RVW52191.1"/>
    <property type="molecule type" value="Genomic_DNA"/>
</dbReference>
<feature type="transmembrane region" description="Helical" evidence="5">
    <location>
        <begin position="70"/>
        <end position="87"/>
    </location>
</feature>
<evidence type="ECO:0000256" key="4">
    <source>
        <dbReference type="SAM" id="MobiDB-lite"/>
    </source>
</evidence>
<comment type="caution">
    <text evidence="6">The sequence shown here is derived from an EMBL/GenBank/DDBJ whole genome shotgun (WGS) entry which is preliminary data.</text>
</comment>
<proteinExistence type="predicted"/>
<feature type="region of interest" description="Disordered" evidence="4">
    <location>
        <begin position="1"/>
        <end position="55"/>
    </location>
</feature>
<dbReference type="Proteomes" id="UP000288805">
    <property type="component" value="Unassembled WGS sequence"/>
</dbReference>
<dbReference type="AlphaFoldDB" id="A0A438EWU2"/>
<protein>
    <submittedName>
        <fullName evidence="6">Uncharacterized protein</fullName>
    </submittedName>
</protein>
<gene>
    <name evidence="6" type="ORF">CK203_077869</name>
</gene>
<organism evidence="6 7">
    <name type="scientific">Vitis vinifera</name>
    <name type="common">Grape</name>
    <dbReference type="NCBI Taxonomy" id="29760"/>
    <lineage>
        <taxon>Eukaryota</taxon>
        <taxon>Viridiplantae</taxon>
        <taxon>Streptophyta</taxon>
        <taxon>Embryophyta</taxon>
        <taxon>Tracheophyta</taxon>
        <taxon>Spermatophyta</taxon>
        <taxon>Magnoliopsida</taxon>
        <taxon>eudicotyledons</taxon>
        <taxon>Gunneridae</taxon>
        <taxon>Pentapetalae</taxon>
        <taxon>rosids</taxon>
        <taxon>Vitales</taxon>
        <taxon>Vitaceae</taxon>
        <taxon>Viteae</taxon>
        <taxon>Vitis</taxon>
    </lineage>
</organism>
<dbReference type="Gene3D" id="1.20.1560.10">
    <property type="entry name" value="ABC transporter type 1, transmembrane domain"/>
    <property type="match status" value="1"/>
</dbReference>
<dbReference type="InterPro" id="IPR036640">
    <property type="entry name" value="ABC1_TM_sf"/>
</dbReference>
<evidence type="ECO:0000256" key="5">
    <source>
        <dbReference type="SAM" id="Phobius"/>
    </source>
</evidence>
<keyword evidence="2 5" id="KW-1133">Transmembrane helix</keyword>
<evidence type="ECO:0000256" key="3">
    <source>
        <dbReference type="ARBA" id="ARBA00023136"/>
    </source>
</evidence>
<keyword evidence="1 5" id="KW-0812">Transmembrane</keyword>
<sequence>MAITGHGYHDHGHDHGVWKSTSHHYDTDEGYNDNDRDSAYDEDEDDEDDGKTPRSVGLFSLFRYSTKSDILLVILGCLGALINGGSLP</sequence>
<evidence type="ECO:0000256" key="1">
    <source>
        <dbReference type="ARBA" id="ARBA00022692"/>
    </source>
</evidence>
<dbReference type="GO" id="GO:0005524">
    <property type="term" value="F:ATP binding"/>
    <property type="evidence" value="ECO:0007669"/>
    <property type="project" value="InterPro"/>
</dbReference>
<name>A0A438EWU2_VITVI</name>
<accession>A0A438EWU2</accession>
<reference evidence="6 7" key="1">
    <citation type="journal article" date="2018" name="PLoS Genet.">
        <title>Population sequencing reveals clonal diversity and ancestral inbreeding in the grapevine cultivar Chardonnay.</title>
        <authorList>
            <person name="Roach M.J."/>
            <person name="Johnson D.L."/>
            <person name="Bohlmann J."/>
            <person name="van Vuuren H.J."/>
            <person name="Jones S.J."/>
            <person name="Pretorius I.S."/>
            <person name="Schmidt S.A."/>
            <person name="Borneman A.R."/>
        </authorList>
    </citation>
    <scope>NUCLEOTIDE SEQUENCE [LARGE SCALE GENOMIC DNA]</scope>
    <source>
        <strain evidence="7">cv. Chardonnay</strain>
        <tissue evidence="6">Leaf</tissue>
    </source>
</reference>
<feature type="compositionally biased region" description="Acidic residues" evidence="4">
    <location>
        <begin position="40"/>
        <end position="49"/>
    </location>
</feature>
<evidence type="ECO:0000256" key="2">
    <source>
        <dbReference type="ARBA" id="ARBA00022989"/>
    </source>
</evidence>
<dbReference type="GO" id="GO:0016020">
    <property type="term" value="C:membrane"/>
    <property type="evidence" value="ECO:0007669"/>
    <property type="project" value="InterPro"/>
</dbReference>
<evidence type="ECO:0000313" key="7">
    <source>
        <dbReference type="Proteomes" id="UP000288805"/>
    </source>
</evidence>
<feature type="compositionally biased region" description="Basic and acidic residues" evidence="4">
    <location>
        <begin position="7"/>
        <end position="39"/>
    </location>
</feature>
<evidence type="ECO:0000313" key="6">
    <source>
        <dbReference type="EMBL" id="RVW52191.1"/>
    </source>
</evidence>
<keyword evidence="3 5" id="KW-0472">Membrane</keyword>